<protein>
    <submittedName>
        <fullName evidence="2">Chemotaxis protein CheY</fullName>
    </submittedName>
</protein>
<organism evidence="2 3">
    <name type="scientific">Candidatus Lokiarchaeum ossiferum</name>
    <dbReference type="NCBI Taxonomy" id="2951803"/>
    <lineage>
        <taxon>Archaea</taxon>
        <taxon>Promethearchaeati</taxon>
        <taxon>Promethearchaeota</taxon>
        <taxon>Promethearchaeia</taxon>
        <taxon>Promethearchaeales</taxon>
        <taxon>Promethearchaeaceae</taxon>
        <taxon>Candidatus Lokiarchaeum</taxon>
    </lineage>
</organism>
<keyword evidence="3" id="KW-1185">Reference proteome</keyword>
<dbReference type="PANTHER" id="PTHR43228">
    <property type="entry name" value="TWO-COMPONENT RESPONSE REGULATOR"/>
    <property type="match status" value="1"/>
</dbReference>
<reference evidence="2" key="1">
    <citation type="submission" date="2022-09" db="EMBL/GenBank/DDBJ databases">
        <title>Actin cytoskeleton and complex cell architecture in an #Asgard archaeon.</title>
        <authorList>
            <person name="Ponce Toledo R.I."/>
            <person name="Schleper C."/>
            <person name="Rodrigues Oliveira T."/>
            <person name="Wollweber F."/>
            <person name="Xu J."/>
            <person name="Rittmann S."/>
            <person name="Klingl A."/>
            <person name="Pilhofer M."/>
        </authorList>
    </citation>
    <scope>NUCLEOTIDE SEQUENCE</scope>
    <source>
        <strain evidence="2">B-35</strain>
    </source>
</reference>
<evidence type="ECO:0000259" key="1">
    <source>
        <dbReference type="SMART" id="SM00448"/>
    </source>
</evidence>
<evidence type="ECO:0000313" key="3">
    <source>
        <dbReference type="Proteomes" id="UP001208689"/>
    </source>
</evidence>
<dbReference type="PANTHER" id="PTHR43228:SF1">
    <property type="entry name" value="TWO-COMPONENT RESPONSE REGULATOR ARR22"/>
    <property type="match status" value="1"/>
</dbReference>
<dbReference type="InterPro" id="IPR011006">
    <property type="entry name" value="CheY-like_superfamily"/>
</dbReference>
<accession>A0ABY6HZ43</accession>
<feature type="domain" description="Response regulatory" evidence="1">
    <location>
        <begin position="2"/>
        <end position="114"/>
    </location>
</feature>
<dbReference type="EMBL" id="CP104013">
    <property type="protein sequence ID" value="UYP47602.1"/>
    <property type="molecule type" value="Genomic_DNA"/>
</dbReference>
<dbReference type="Proteomes" id="UP001208689">
    <property type="component" value="Chromosome"/>
</dbReference>
<proteinExistence type="predicted"/>
<dbReference type="InterPro" id="IPR001789">
    <property type="entry name" value="Sig_transdc_resp-reg_receiver"/>
</dbReference>
<dbReference type="Pfam" id="PF00072">
    <property type="entry name" value="Response_reg"/>
    <property type="match status" value="1"/>
</dbReference>
<dbReference type="SUPFAM" id="SSF52172">
    <property type="entry name" value="CheY-like"/>
    <property type="match status" value="1"/>
</dbReference>
<dbReference type="InterPro" id="IPR052048">
    <property type="entry name" value="ST_Response_Regulator"/>
</dbReference>
<name>A0ABY6HZ43_9ARCH</name>
<dbReference type="SMART" id="SM00448">
    <property type="entry name" value="REC"/>
    <property type="match status" value="1"/>
</dbReference>
<sequence length="121" mass="13433">MKTVVIVDDAEFMRKVVGKILKELQMEIVGEGETGDEGIALYKSHHPDLITMDLTMPNKSGLEAIEEIMKFDPKAKILVVSSIGSDLIIMQAMDLGAKDFVVKPFKKEQLCKAVQNIIDLN</sequence>
<gene>
    <name evidence="2" type="ORF">NEF87_003887</name>
</gene>
<dbReference type="Gene3D" id="3.40.50.2300">
    <property type="match status" value="1"/>
</dbReference>
<evidence type="ECO:0000313" key="2">
    <source>
        <dbReference type="EMBL" id="UYP47602.1"/>
    </source>
</evidence>